<evidence type="ECO:0000256" key="7">
    <source>
        <dbReference type="ARBA" id="ARBA00023136"/>
    </source>
</evidence>
<evidence type="ECO:0000256" key="1">
    <source>
        <dbReference type="ARBA" id="ARBA00004167"/>
    </source>
</evidence>
<keyword evidence="6" id="KW-0811">Translocation</keyword>
<evidence type="ECO:0000256" key="6">
    <source>
        <dbReference type="ARBA" id="ARBA00023010"/>
    </source>
</evidence>
<keyword evidence="2" id="KW-0813">Transport</keyword>
<dbReference type="InterPro" id="IPR003369">
    <property type="entry name" value="TatA/B/E"/>
</dbReference>
<evidence type="ECO:0000256" key="5">
    <source>
        <dbReference type="ARBA" id="ARBA00022989"/>
    </source>
</evidence>
<proteinExistence type="predicted"/>
<dbReference type="GO" id="GO:0016020">
    <property type="term" value="C:membrane"/>
    <property type="evidence" value="ECO:0007669"/>
    <property type="project" value="UniProtKB-ARBA"/>
</dbReference>
<feature type="region of interest" description="Disordered" evidence="8">
    <location>
        <begin position="87"/>
        <end position="117"/>
    </location>
</feature>
<dbReference type="EMBL" id="CAEZST010000016">
    <property type="protein sequence ID" value="CAB4549396.1"/>
    <property type="molecule type" value="Genomic_DNA"/>
</dbReference>
<evidence type="ECO:0000256" key="8">
    <source>
        <dbReference type="SAM" id="MobiDB-lite"/>
    </source>
</evidence>
<dbReference type="Gene3D" id="1.20.5.3310">
    <property type="match status" value="1"/>
</dbReference>
<accession>A0A6J6EDH0</accession>
<reference evidence="10" key="1">
    <citation type="submission" date="2020-05" db="EMBL/GenBank/DDBJ databases">
        <authorList>
            <person name="Chiriac C."/>
            <person name="Salcher M."/>
            <person name="Ghai R."/>
            <person name="Kavagutti S V."/>
        </authorList>
    </citation>
    <scope>NUCLEOTIDE SEQUENCE</scope>
</reference>
<evidence type="ECO:0000256" key="2">
    <source>
        <dbReference type="ARBA" id="ARBA00022448"/>
    </source>
</evidence>
<dbReference type="Pfam" id="PF02416">
    <property type="entry name" value="TatA_B_E"/>
    <property type="match status" value="1"/>
</dbReference>
<keyword evidence="4" id="KW-0653">Protein transport</keyword>
<dbReference type="EMBL" id="CAEZTO010000013">
    <property type="protein sequence ID" value="CAB4573275.1"/>
    <property type="molecule type" value="Genomic_DNA"/>
</dbReference>
<dbReference type="PRINTS" id="PR01506">
    <property type="entry name" value="TATBPROTEIN"/>
</dbReference>
<keyword evidence="7" id="KW-0472">Membrane</keyword>
<comment type="subcellular location">
    <subcellularLocation>
        <location evidence="1">Membrane</location>
        <topology evidence="1">Single-pass membrane protein</topology>
    </subcellularLocation>
</comment>
<evidence type="ECO:0000313" key="9">
    <source>
        <dbReference type="EMBL" id="CAB4549396.1"/>
    </source>
</evidence>
<gene>
    <name evidence="9" type="ORF">UFOPK1503_00924</name>
    <name evidence="10" type="ORF">UFOPK1693_00868</name>
</gene>
<dbReference type="GO" id="GO:0015031">
    <property type="term" value="P:protein transport"/>
    <property type="evidence" value="ECO:0007669"/>
    <property type="project" value="UniProtKB-KW"/>
</dbReference>
<keyword evidence="5" id="KW-1133">Transmembrane helix</keyword>
<evidence type="ECO:0000313" key="10">
    <source>
        <dbReference type="EMBL" id="CAB4573275.1"/>
    </source>
</evidence>
<keyword evidence="3" id="KW-0812">Transmembrane</keyword>
<evidence type="ECO:0000256" key="4">
    <source>
        <dbReference type="ARBA" id="ARBA00022927"/>
    </source>
</evidence>
<protein>
    <submittedName>
        <fullName evidence="10">Unannotated protein</fullName>
    </submittedName>
</protein>
<name>A0A6J6EDH0_9ZZZZ</name>
<evidence type="ECO:0000256" key="3">
    <source>
        <dbReference type="ARBA" id="ARBA00022692"/>
    </source>
</evidence>
<sequence>MFGLSAEKILLLALLAVLILGPERLPYYAKQMGEWVKKGKRMIDNAQVQMKEELGDGFQDLDWKKLDPRQYDPRRIVREALLEEKRKPTAAESLNRAKPPQKQLELGETPPFDLEAT</sequence>
<organism evidence="10">
    <name type="scientific">freshwater metagenome</name>
    <dbReference type="NCBI Taxonomy" id="449393"/>
    <lineage>
        <taxon>unclassified sequences</taxon>
        <taxon>metagenomes</taxon>
        <taxon>ecological metagenomes</taxon>
    </lineage>
</organism>
<dbReference type="NCBIfam" id="NF002377">
    <property type="entry name" value="PRK01371.1-4"/>
    <property type="match status" value="1"/>
</dbReference>
<dbReference type="AlphaFoldDB" id="A0A6J6EDH0"/>